<organism evidence="1 2">
    <name type="scientific">Bifidobacterium cuniculi</name>
    <dbReference type="NCBI Taxonomy" id="1688"/>
    <lineage>
        <taxon>Bacteria</taxon>
        <taxon>Bacillati</taxon>
        <taxon>Actinomycetota</taxon>
        <taxon>Actinomycetes</taxon>
        <taxon>Bifidobacteriales</taxon>
        <taxon>Bifidobacteriaceae</taxon>
        <taxon>Bifidobacterium</taxon>
    </lineage>
</organism>
<gene>
    <name evidence="1" type="ORF">BCUN_0602</name>
</gene>
<name>A0A087B500_9BIFI</name>
<keyword evidence="2" id="KW-1185">Reference proteome</keyword>
<comment type="caution">
    <text evidence="1">The sequence shown here is derived from an EMBL/GenBank/DDBJ whole genome shotgun (WGS) entry which is preliminary data.</text>
</comment>
<dbReference type="EMBL" id="JGYV01000001">
    <property type="protein sequence ID" value="KFI66100.1"/>
    <property type="molecule type" value="Genomic_DNA"/>
</dbReference>
<sequence length="61" mass="6884">MRILTITAAILSVVDLVGVVYAWKCLYNHRDAINALWGTGNNRVFVDAINQLNHDKADRDE</sequence>
<reference evidence="1 2" key="1">
    <citation type="submission" date="2014-03" db="EMBL/GenBank/DDBJ databases">
        <title>Genomics of Bifidobacteria.</title>
        <authorList>
            <person name="Ventura M."/>
            <person name="Milani C."/>
            <person name="Lugli G.A."/>
        </authorList>
    </citation>
    <scope>NUCLEOTIDE SEQUENCE [LARGE SCALE GENOMIC DNA]</scope>
    <source>
        <strain evidence="1 2">LMG 10738</strain>
    </source>
</reference>
<dbReference type="AlphaFoldDB" id="A0A087B500"/>
<proteinExistence type="predicted"/>
<accession>A0A087B500</accession>
<dbReference type="RefSeq" id="WP_033515336.1">
    <property type="nucleotide sequence ID" value="NZ_JGYV01000001.1"/>
</dbReference>
<dbReference type="Proteomes" id="UP000029067">
    <property type="component" value="Unassembled WGS sequence"/>
</dbReference>
<evidence type="ECO:0000313" key="2">
    <source>
        <dbReference type="Proteomes" id="UP000029067"/>
    </source>
</evidence>
<dbReference type="STRING" id="1688.BCUN_0602"/>
<evidence type="ECO:0000313" key="1">
    <source>
        <dbReference type="EMBL" id="KFI66100.1"/>
    </source>
</evidence>
<protein>
    <submittedName>
        <fullName evidence="1">Uncharacterized protein</fullName>
    </submittedName>
</protein>